<dbReference type="InterPro" id="IPR013324">
    <property type="entry name" value="RNA_pol_sigma_r3/r4-like"/>
</dbReference>
<feature type="domain" description="RNA polymerase sigma factor 70 region 4 type 2" evidence="6">
    <location>
        <begin position="148"/>
        <end position="197"/>
    </location>
</feature>
<evidence type="ECO:0000256" key="2">
    <source>
        <dbReference type="ARBA" id="ARBA00023015"/>
    </source>
</evidence>
<dbReference type="GO" id="GO:0003677">
    <property type="term" value="F:DNA binding"/>
    <property type="evidence" value="ECO:0007669"/>
    <property type="project" value="InterPro"/>
</dbReference>
<accession>A0A1I5UXE4</accession>
<keyword evidence="4" id="KW-0804">Transcription</keyword>
<dbReference type="InterPro" id="IPR013249">
    <property type="entry name" value="RNA_pol_sigma70_r4_t2"/>
</dbReference>
<proteinExistence type="inferred from homology"/>
<dbReference type="GO" id="GO:0006352">
    <property type="term" value="P:DNA-templated transcription initiation"/>
    <property type="evidence" value="ECO:0007669"/>
    <property type="project" value="InterPro"/>
</dbReference>
<evidence type="ECO:0000313" key="7">
    <source>
        <dbReference type="EMBL" id="SFP99903.1"/>
    </source>
</evidence>
<sequence length="220" mass="25043">MTSSFYCLLPKNLWLAVAEIRINSYICLTIGHEKLNSMTSLEFTSQVQKISLTLRPAAMNLTRDADDAKDLVQETLLKALLNKDKFKAGTNLKAWLYTIMRNTFINNYNKITKRSSNIDSTEYFQYFNTDQNYITHNGATSDFVVRDINEAIAGLGTDYRTPFMMYYIGYKYMEIAEKLQIPIGTVKNRIHIARKELKSALQVYAPVGASAGDVSETIED</sequence>
<evidence type="ECO:0000259" key="6">
    <source>
        <dbReference type="Pfam" id="PF08281"/>
    </source>
</evidence>
<dbReference type="CDD" id="cd06171">
    <property type="entry name" value="Sigma70_r4"/>
    <property type="match status" value="1"/>
</dbReference>
<dbReference type="SUPFAM" id="SSF88659">
    <property type="entry name" value="Sigma3 and sigma4 domains of RNA polymerase sigma factors"/>
    <property type="match status" value="1"/>
</dbReference>
<dbReference type="NCBIfam" id="TIGR02937">
    <property type="entry name" value="sigma70-ECF"/>
    <property type="match status" value="1"/>
</dbReference>
<dbReference type="STRING" id="1227077.SAMN04515668_1111"/>
<keyword evidence="3" id="KW-0731">Sigma factor</keyword>
<dbReference type="Gene3D" id="1.10.10.10">
    <property type="entry name" value="Winged helix-like DNA-binding domain superfamily/Winged helix DNA-binding domain"/>
    <property type="match status" value="1"/>
</dbReference>
<protein>
    <submittedName>
        <fullName evidence="7">RNA polymerase sigma-70 factor, ECF subfamily</fullName>
    </submittedName>
</protein>
<dbReference type="Gene3D" id="1.10.1740.10">
    <property type="match status" value="1"/>
</dbReference>
<comment type="similarity">
    <text evidence="1">Belongs to the sigma-70 factor family. ECF subfamily.</text>
</comment>
<evidence type="ECO:0000259" key="5">
    <source>
        <dbReference type="Pfam" id="PF04542"/>
    </source>
</evidence>
<dbReference type="InterPro" id="IPR039425">
    <property type="entry name" value="RNA_pol_sigma-70-like"/>
</dbReference>
<dbReference type="Pfam" id="PF08281">
    <property type="entry name" value="Sigma70_r4_2"/>
    <property type="match status" value="1"/>
</dbReference>
<dbReference type="PANTHER" id="PTHR43133:SF25">
    <property type="entry name" value="RNA POLYMERASE SIGMA FACTOR RFAY-RELATED"/>
    <property type="match status" value="1"/>
</dbReference>
<evidence type="ECO:0000256" key="4">
    <source>
        <dbReference type="ARBA" id="ARBA00023163"/>
    </source>
</evidence>
<dbReference type="EMBL" id="FOXS01000001">
    <property type="protein sequence ID" value="SFP99903.1"/>
    <property type="molecule type" value="Genomic_DNA"/>
</dbReference>
<dbReference type="InterPro" id="IPR014284">
    <property type="entry name" value="RNA_pol_sigma-70_dom"/>
</dbReference>
<dbReference type="InterPro" id="IPR036388">
    <property type="entry name" value="WH-like_DNA-bd_sf"/>
</dbReference>
<keyword evidence="2" id="KW-0805">Transcription regulation</keyword>
<evidence type="ECO:0000256" key="3">
    <source>
        <dbReference type="ARBA" id="ARBA00023082"/>
    </source>
</evidence>
<dbReference type="InterPro" id="IPR013325">
    <property type="entry name" value="RNA_pol_sigma_r2"/>
</dbReference>
<dbReference type="InterPro" id="IPR007627">
    <property type="entry name" value="RNA_pol_sigma70_r2"/>
</dbReference>
<dbReference type="Pfam" id="PF04542">
    <property type="entry name" value="Sigma70_r2"/>
    <property type="match status" value="1"/>
</dbReference>
<dbReference type="SUPFAM" id="SSF88946">
    <property type="entry name" value="Sigma2 domain of RNA polymerase sigma factors"/>
    <property type="match status" value="1"/>
</dbReference>
<dbReference type="AlphaFoldDB" id="A0A1I5UXE4"/>
<reference evidence="8" key="1">
    <citation type="submission" date="2016-10" db="EMBL/GenBank/DDBJ databases">
        <authorList>
            <person name="Varghese N."/>
            <person name="Submissions S."/>
        </authorList>
    </citation>
    <scope>NUCLEOTIDE SEQUENCE [LARGE SCALE GENOMIC DNA]</scope>
    <source>
        <strain evidence="8">OR362-8,ATCC BAA-1266,JCM 13504</strain>
    </source>
</reference>
<gene>
    <name evidence="7" type="ORF">SAMN04515668_1111</name>
</gene>
<keyword evidence="8" id="KW-1185">Reference proteome</keyword>
<feature type="domain" description="RNA polymerase sigma-70 region 2" evidence="5">
    <location>
        <begin position="57"/>
        <end position="110"/>
    </location>
</feature>
<organism evidence="7 8">
    <name type="scientific">Hymenobacter arizonensis</name>
    <name type="common">Siccationidurans arizonensis</name>
    <dbReference type="NCBI Taxonomy" id="1227077"/>
    <lineage>
        <taxon>Bacteria</taxon>
        <taxon>Pseudomonadati</taxon>
        <taxon>Bacteroidota</taxon>
        <taxon>Cytophagia</taxon>
        <taxon>Cytophagales</taxon>
        <taxon>Hymenobacteraceae</taxon>
        <taxon>Hymenobacter</taxon>
    </lineage>
</organism>
<name>A0A1I5UXE4_HYMAR</name>
<dbReference type="Proteomes" id="UP000199029">
    <property type="component" value="Unassembled WGS sequence"/>
</dbReference>
<evidence type="ECO:0000256" key="1">
    <source>
        <dbReference type="ARBA" id="ARBA00010641"/>
    </source>
</evidence>
<dbReference type="PANTHER" id="PTHR43133">
    <property type="entry name" value="RNA POLYMERASE ECF-TYPE SIGMA FACTO"/>
    <property type="match status" value="1"/>
</dbReference>
<dbReference type="GO" id="GO:0016987">
    <property type="term" value="F:sigma factor activity"/>
    <property type="evidence" value="ECO:0007669"/>
    <property type="project" value="UniProtKB-KW"/>
</dbReference>
<evidence type="ECO:0000313" key="8">
    <source>
        <dbReference type="Proteomes" id="UP000199029"/>
    </source>
</evidence>